<evidence type="ECO:0000259" key="1">
    <source>
        <dbReference type="Pfam" id="PF00535"/>
    </source>
</evidence>
<organism evidence="2 3">
    <name type="scientific">Thalassococcus profundi</name>
    <dbReference type="NCBI Taxonomy" id="2282382"/>
    <lineage>
        <taxon>Bacteria</taxon>
        <taxon>Pseudomonadati</taxon>
        <taxon>Pseudomonadota</taxon>
        <taxon>Alphaproteobacteria</taxon>
        <taxon>Rhodobacterales</taxon>
        <taxon>Roseobacteraceae</taxon>
        <taxon>Thalassococcus</taxon>
    </lineage>
</organism>
<dbReference type="Proteomes" id="UP000253977">
    <property type="component" value="Unassembled WGS sequence"/>
</dbReference>
<dbReference type="EMBL" id="QPMK01000002">
    <property type="protein sequence ID" value="RDD67749.1"/>
    <property type="molecule type" value="Genomic_DNA"/>
</dbReference>
<keyword evidence="3" id="KW-1185">Reference proteome</keyword>
<comment type="caution">
    <text evidence="2">The sequence shown here is derived from an EMBL/GenBank/DDBJ whole genome shotgun (WGS) entry which is preliminary data.</text>
</comment>
<gene>
    <name evidence="2" type="ORF">DU478_03580</name>
</gene>
<accession>A0A369TR38</accession>
<feature type="domain" description="Glycosyltransferase 2-like" evidence="1">
    <location>
        <begin position="16"/>
        <end position="138"/>
    </location>
</feature>
<protein>
    <submittedName>
        <fullName evidence="2">Glycosyltransferase</fullName>
    </submittedName>
</protein>
<dbReference type="AlphaFoldDB" id="A0A369TR38"/>
<dbReference type="RefSeq" id="WP_114509561.1">
    <property type="nucleotide sequence ID" value="NZ_QPMK01000002.1"/>
</dbReference>
<dbReference type="InterPro" id="IPR001173">
    <property type="entry name" value="Glyco_trans_2-like"/>
</dbReference>
<name>A0A369TR38_9RHOB</name>
<sequence length="279" mass="32079">MTKLVVSLTTIPSRLPSLARTLQSLHRQDTVPDVIELNLPRSYSKRSLGRIDPDLIPGGCTVRWVPQDMGPATKVLPTVRRYRGMDAWIVYCDDDQSYDPQWLTRLTRTARKHPDRVIADRCRSSLKWENRAHWKDRALTYKLWRLASLGLWKPVRPDGYVWDVAEGMGGVLIRPEFVDDAAFDIPETLWCVDDVWLSGIYLKNGHAIQPTGVDWRALEKRSATSAEAPRARDPLYDCTVDGLTRMQANLACIRHMRDRFGVFSGQRSTRWQDRLFSSI</sequence>
<dbReference type="CDD" id="cd00761">
    <property type="entry name" value="Glyco_tranf_GTA_type"/>
    <property type="match status" value="1"/>
</dbReference>
<keyword evidence="2" id="KW-0808">Transferase</keyword>
<dbReference type="SUPFAM" id="SSF53448">
    <property type="entry name" value="Nucleotide-diphospho-sugar transferases"/>
    <property type="match status" value="1"/>
</dbReference>
<evidence type="ECO:0000313" key="2">
    <source>
        <dbReference type="EMBL" id="RDD67749.1"/>
    </source>
</evidence>
<dbReference type="Pfam" id="PF00535">
    <property type="entry name" value="Glycos_transf_2"/>
    <property type="match status" value="1"/>
</dbReference>
<dbReference type="OrthoDB" id="5465469at2"/>
<dbReference type="GO" id="GO:0016740">
    <property type="term" value="F:transferase activity"/>
    <property type="evidence" value="ECO:0007669"/>
    <property type="project" value="UniProtKB-KW"/>
</dbReference>
<evidence type="ECO:0000313" key="3">
    <source>
        <dbReference type="Proteomes" id="UP000253977"/>
    </source>
</evidence>
<reference evidence="2 3" key="1">
    <citation type="submission" date="2018-07" db="EMBL/GenBank/DDBJ databases">
        <title>Thalassococcus profundi sp. nov., a marine bacterium isolated from deep seawater of Okinawa Trough.</title>
        <authorList>
            <person name="Yu M."/>
        </authorList>
    </citation>
    <scope>NUCLEOTIDE SEQUENCE [LARGE SCALE GENOMIC DNA]</scope>
    <source>
        <strain evidence="2 3">WRAS1</strain>
    </source>
</reference>
<proteinExistence type="predicted"/>
<dbReference type="InterPro" id="IPR029044">
    <property type="entry name" value="Nucleotide-diphossugar_trans"/>
</dbReference>